<sequence>MMPYFENIIFDLDGTLSDSRSGIINSYVEALKTLGHTPDASFDFSHVIGPPVREVMEGLLGHFGDTRISEGIAAHWAHYENVGIVQNALYHGIKAMIDALSSQGRRLYIATAKRQSLAAHVLKNLDILDRFAGVYGSGDDGSLEHKSDLIAHLLHVESLESETTVMIGDRSHDIVGAHANKICGIGVTWGYGSADELRCANPDHIVSSPAALYRILGTGSSSRTLAGKIIAAATRDEFSQAL</sequence>
<proteinExistence type="predicted"/>
<dbReference type="InterPro" id="IPR041492">
    <property type="entry name" value="HAD_2"/>
</dbReference>
<dbReference type="PANTHER" id="PTHR43434:SF20">
    <property type="entry name" value="5'-NUCLEOTIDASE"/>
    <property type="match status" value="1"/>
</dbReference>
<evidence type="ECO:0000313" key="2">
    <source>
        <dbReference type="Proteomes" id="UP001255601"/>
    </source>
</evidence>
<dbReference type="InterPro" id="IPR023214">
    <property type="entry name" value="HAD_sf"/>
</dbReference>
<dbReference type="Gene3D" id="1.10.150.240">
    <property type="entry name" value="Putative phosphatase, domain 2"/>
    <property type="match status" value="1"/>
</dbReference>
<keyword evidence="1" id="KW-0378">Hydrolase</keyword>
<reference evidence="1" key="1">
    <citation type="submission" date="2023-08" db="EMBL/GenBank/DDBJ databases">
        <title>Functional and genomic diversity of the sorghum phyllosphere microbiome.</title>
        <authorList>
            <person name="Shade A."/>
        </authorList>
    </citation>
    <scope>NUCLEOTIDE SEQUENCE</scope>
    <source>
        <strain evidence="1">SORGH_AS_0974</strain>
    </source>
</reference>
<dbReference type="SUPFAM" id="SSF56784">
    <property type="entry name" value="HAD-like"/>
    <property type="match status" value="1"/>
</dbReference>
<dbReference type="InterPro" id="IPR023198">
    <property type="entry name" value="PGP-like_dom2"/>
</dbReference>
<gene>
    <name evidence="1" type="ORF">QE369_001937</name>
</gene>
<dbReference type="AlphaFoldDB" id="A0AAJ2ER26"/>
<dbReference type="Gene3D" id="3.40.50.1000">
    <property type="entry name" value="HAD superfamily/HAD-like"/>
    <property type="match status" value="1"/>
</dbReference>
<dbReference type="Proteomes" id="UP001255601">
    <property type="component" value="Unassembled WGS sequence"/>
</dbReference>
<dbReference type="SFLD" id="SFLDG01129">
    <property type="entry name" value="C1.5:_HAD__Beta-PGM__Phosphata"/>
    <property type="match status" value="1"/>
</dbReference>
<dbReference type="GO" id="GO:0004713">
    <property type="term" value="F:protein tyrosine kinase activity"/>
    <property type="evidence" value="ECO:0007669"/>
    <property type="project" value="TreeGrafter"/>
</dbReference>
<dbReference type="PANTHER" id="PTHR43434">
    <property type="entry name" value="PHOSPHOGLYCOLATE PHOSPHATASE"/>
    <property type="match status" value="1"/>
</dbReference>
<dbReference type="EMBL" id="JAVIZC010000002">
    <property type="protein sequence ID" value="MDR6101740.1"/>
    <property type="molecule type" value="Genomic_DNA"/>
</dbReference>
<name>A0AAJ2ER26_9HYPH</name>
<dbReference type="Pfam" id="PF13419">
    <property type="entry name" value="HAD_2"/>
    <property type="match status" value="1"/>
</dbReference>
<accession>A0AAJ2ER26</accession>
<protein>
    <submittedName>
        <fullName evidence="1">Phosphoglycolate phosphatase</fullName>
        <ecNumber evidence="1">3.1.3.18</ecNumber>
    </submittedName>
</protein>
<dbReference type="RefSeq" id="WP_309770658.1">
    <property type="nucleotide sequence ID" value="NZ_JAVIZC010000002.1"/>
</dbReference>
<evidence type="ECO:0000313" key="1">
    <source>
        <dbReference type="EMBL" id="MDR6101740.1"/>
    </source>
</evidence>
<dbReference type="EC" id="3.1.3.18" evidence="1"/>
<dbReference type="InterPro" id="IPR050155">
    <property type="entry name" value="HAD-like_hydrolase_sf"/>
</dbReference>
<organism evidence="1 2">
    <name type="scientific">Agrobacterium larrymoorei</name>
    <dbReference type="NCBI Taxonomy" id="160699"/>
    <lineage>
        <taxon>Bacteria</taxon>
        <taxon>Pseudomonadati</taxon>
        <taxon>Pseudomonadota</taxon>
        <taxon>Alphaproteobacteria</taxon>
        <taxon>Hyphomicrobiales</taxon>
        <taxon>Rhizobiaceae</taxon>
        <taxon>Rhizobium/Agrobacterium group</taxon>
        <taxon>Agrobacterium</taxon>
    </lineage>
</organism>
<dbReference type="SFLD" id="SFLDS00003">
    <property type="entry name" value="Haloacid_Dehalogenase"/>
    <property type="match status" value="1"/>
</dbReference>
<dbReference type="GO" id="GO:0005829">
    <property type="term" value="C:cytosol"/>
    <property type="evidence" value="ECO:0007669"/>
    <property type="project" value="TreeGrafter"/>
</dbReference>
<dbReference type="InterPro" id="IPR036412">
    <property type="entry name" value="HAD-like_sf"/>
</dbReference>
<comment type="caution">
    <text evidence="1">The sequence shown here is derived from an EMBL/GenBank/DDBJ whole genome shotgun (WGS) entry which is preliminary data.</text>
</comment>
<dbReference type="GO" id="GO:0008967">
    <property type="term" value="F:phosphoglycolate phosphatase activity"/>
    <property type="evidence" value="ECO:0007669"/>
    <property type="project" value="UniProtKB-EC"/>
</dbReference>